<dbReference type="InterPro" id="IPR013546">
    <property type="entry name" value="PII_UdlTrfase/GS_AdlTrfase"/>
</dbReference>
<dbReference type="SUPFAM" id="SSF81593">
    <property type="entry name" value="Nucleotidyltransferase substrate binding subunit/domain"/>
    <property type="match status" value="1"/>
</dbReference>
<organism evidence="8 9">
    <name type="scientific">Thalassotalea insulae</name>
    <dbReference type="NCBI Taxonomy" id="2056778"/>
    <lineage>
        <taxon>Bacteria</taxon>
        <taxon>Pseudomonadati</taxon>
        <taxon>Pseudomonadota</taxon>
        <taxon>Gammaproteobacteria</taxon>
        <taxon>Alteromonadales</taxon>
        <taxon>Colwelliaceae</taxon>
        <taxon>Thalassotalea</taxon>
    </lineage>
</organism>
<comment type="cofactor">
    <cofactor evidence="6">
        <name>Mg(2+)</name>
        <dbReference type="ChEBI" id="CHEBI:18420"/>
    </cofactor>
</comment>
<evidence type="ECO:0000313" key="8">
    <source>
        <dbReference type="EMBL" id="GLX79439.1"/>
    </source>
</evidence>
<dbReference type="NCBIfam" id="TIGR01693">
    <property type="entry name" value="UTase_glnD"/>
    <property type="match status" value="1"/>
</dbReference>
<gene>
    <name evidence="8" type="primary">glnD_2</name>
    <name evidence="6" type="synonym">glnD</name>
    <name evidence="8" type="ORF">tinsulaeT_27790</name>
</gene>
<comment type="similarity">
    <text evidence="6">Belongs to the GlnD family.</text>
</comment>
<dbReference type="GO" id="GO:0016779">
    <property type="term" value="F:nucleotidyltransferase activity"/>
    <property type="evidence" value="ECO:0007669"/>
    <property type="project" value="UniProtKB-KW"/>
</dbReference>
<reference evidence="8 9" key="1">
    <citation type="submission" date="2023-03" db="EMBL/GenBank/DDBJ databases">
        <title>Draft genome sequence of Thalassotalea insulae KCTC 62186T.</title>
        <authorList>
            <person name="Sawabe T."/>
        </authorList>
    </citation>
    <scope>NUCLEOTIDE SEQUENCE [LARGE SCALE GENOMIC DNA]</scope>
    <source>
        <strain evidence="8 9">KCTC 62186</strain>
    </source>
</reference>
<evidence type="ECO:0000256" key="1">
    <source>
        <dbReference type="ARBA" id="ARBA00022679"/>
    </source>
</evidence>
<evidence type="ECO:0000256" key="2">
    <source>
        <dbReference type="ARBA" id="ARBA00022695"/>
    </source>
</evidence>
<keyword evidence="3 6" id="KW-0378">Hydrolase</keyword>
<evidence type="ECO:0000313" key="9">
    <source>
        <dbReference type="Proteomes" id="UP001157186"/>
    </source>
</evidence>
<dbReference type="EC" id="2.7.7.59" evidence="6"/>
<keyword evidence="1 6" id="KW-0808">Transferase</keyword>
<dbReference type="RefSeq" id="WP_284245351.1">
    <property type="nucleotide sequence ID" value="NZ_BSST01000001.1"/>
</dbReference>
<dbReference type="Proteomes" id="UP001157186">
    <property type="component" value="Unassembled WGS sequence"/>
</dbReference>
<dbReference type="PANTHER" id="PTHR47320">
    <property type="entry name" value="BIFUNCTIONAL URIDYLYLTRANSFERASE/URIDYLYL-REMOVING ENZYME"/>
    <property type="match status" value="1"/>
</dbReference>
<keyword evidence="5 6" id="KW-0511">Multifunctional enzyme</keyword>
<comment type="caution">
    <text evidence="6">Lacks conserved residue(s) required for the propagation of feature annotation.</text>
</comment>
<dbReference type="SUPFAM" id="SSF81891">
    <property type="entry name" value="Poly A polymerase C-terminal region-like"/>
    <property type="match status" value="1"/>
</dbReference>
<dbReference type="HAMAP" id="MF_00277">
    <property type="entry name" value="PII_uridylyl_transf"/>
    <property type="match status" value="1"/>
</dbReference>
<evidence type="ECO:0000256" key="5">
    <source>
        <dbReference type="ARBA" id="ARBA00023268"/>
    </source>
</evidence>
<keyword evidence="2 6" id="KW-0548">Nucleotidyltransferase</keyword>
<dbReference type="Pfam" id="PF08335">
    <property type="entry name" value="GlnD_UR_UTase"/>
    <property type="match status" value="1"/>
</dbReference>
<feature type="domain" description="ACT" evidence="7">
    <location>
        <begin position="683"/>
        <end position="766"/>
    </location>
</feature>
<comment type="catalytic activity">
    <reaction evidence="6">
        <text>[protein-PII]-L-tyrosine + UTP = [protein-PII]-uridylyl-L-tyrosine + diphosphate</text>
        <dbReference type="Rhea" id="RHEA:13673"/>
        <dbReference type="Rhea" id="RHEA-COMP:12147"/>
        <dbReference type="Rhea" id="RHEA-COMP:12148"/>
        <dbReference type="ChEBI" id="CHEBI:33019"/>
        <dbReference type="ChEBI" id="CHEBI:46398"/>
        <dbReference type="ChEBI" id="CHEBI:46858"/>
        <dbReference type="ChEBI" id="CHEBI:90602"/>
        <dbReference type="EC" id="2.7.7.59"/>
    </reaction>
</comment>
<proteinExistence type="inferred from homology"/>
<dbReference type="EC" id="3.1.4.-" evidence="6"/>
<protein>
    <recommendedName>
        <fullName evidence="6">Bifunctional uridylyltransferase/uridylyl-removing enzyme</fullName>
        <shortName evidence="6">UTase/UR</shortName>
    </recommendedName>
    <alternativeName>
        <fullName evidence="6">Bifunctional [protein-PII] modification enzyme</fullName>
    </alternativeName>
    <alternativeName>
        <fullName evidence="6">Bifunctional nitrogen sensor protein</fullName>
    </alternativeName>
    <domain>
        <recommendedName>
            <fullName evidence="6">[Protein-PII] uridylyltransferase</fullName>
            <shortName evidence="6">PII uridylyltransferase</shortName>
            <shortName evidence="6">UTase</shortName>
            <ecNumber evidence="6">2.7.7.59</ecNumber>
        </recommendedName>
    </domain>
    <domain>
        <recommendedName>
            <fullName evidence="6">[Protein-PII]-UMP uridylyl-removing enzyme</fullName>
            <shortName evidence="6">UR</shortName>
            <ecNumber evidence="6">3.1.4.-</ecNumber>
        </recommendedName>
    </domain>
</protein>
<keyword evidence="9" id="KW-1185">Reference proteome</keyword>
<dbReference type="SUPFAM" id="SSF55021">
    <property type="entry name" value="ACT-like"/>
    <property type="match status" value="2"/>
</dbReference>
<dbReference type="CDD" id="cd05401">
    <property type="entry name" value="NT_GlnE_GlnD_like"/>
    <property type="match status" value="1"/>
</dbReference>
<dbReference type="PIRSF" id="PIRSF006288">
    <property type="entry name" value="PII_uridyltransf"/>
    <property type="match status" value="1"/>
</dbReference>
<comment type="caution">
    <text evidence="8">The sequence shown here is derived from an EMBL/GenBank/DDBJ whole genome shotgun (WGS) entry which is preliminary data.</text>
</comment>
<dbReference type="CDD" id="cd04900">
    <property type="entry name" value="ACT_UUR-like_1"/>
    <property type="match status" value="1"/>
</dbReference>
<comment type="catalytic activity">
    <reaction evidence="6">
        <text>[protein-PII]-uridylyl-L-tyrosine + H2O = [protein-PII]-L-tyrosine + UMP + H(+)</text>
        <dbReference type="Rhea" id="RHEA:48600"/>
        <dbReference type="Rhea" id="RHEA-COMP:12147"/>
        <dbReference type="Rhea" id="RHEA-COMP:12148"/>
        <dbReference type="ChEBI" id="CHEBI:15377"/>
        <dbReference type="ChEBI" id="CHEBI:15378"/>
        <dbReference type="ChEBI" id="CHEBI:46858"/>
        <dbReference type="ChEBI" id="CHEBI:57865"/>
        <dbReference type="ChEBI" id="CHEBI:90602"/>
    </reaction>
</comment>
<keyword evidence="4 6" id="KW-0460">Magnesium</keyword>
<accession>A0ABQ6GUT7</accession>
<comment type="function">
    <text evidence="6">Modifies, by uridylylation and deuridylylation, the PII regulatory proteins (GlnB and homologs), in response to the nitrogen status of the cell that GlnD senses through the glutamine level. Under low glutamine levels, catalyzes the conversion of the PII proteins and UTP to PII-UMP and PPi, while under higher glutamine levels, GlnD hydrolyzes PII-UMP to PII and UMP (deuridylylation). Thus, controls uridylylation state and activity of the PII proteins, and plays an important role in the regulation of nitrogen metabolism.</text>
</comment>
<dbReference type="InterPro" id="IPR045865">
    <property type="entry name" value="ACT-like_dom_sf"/>
</dbReference>
<dbReference type="InterPro" id="IPR043519">
    <property type="entry name" value="NT_sf"/>
</dbReference>
<comment type="activity regulation">
    <text evidence="6">Uridylyltransferase (UTase) activity is inhibited by glutamine, while glutamine activates uridylyl-removing (UR) activity.</text>
</comment>
<evidence type="ECO:0000256" key="3">
    <source>
        <dbReference type="ARBA" id="ARBA00022801"/>
    </source>
</evidence>
<dbReference type="PROSITE" id="PS51671">
    <property type="entry name" value="ACT"/>
    <property type="match status" value="2"/>
</dbReference>
<comment type="domain">
    <text evidence="6">Has four distinct domains: an N-terminal nucleotidyltransferase (NT) domain responsible for UTase activity, a central HD domain that encodes UR activity, and two C-terminal ACT domains that seem to have a role in glutamine sensing.</text>
</comment>
<feature type="region of interest" description="Uridylyltransferase" evidence="6">
    <location>
        <begin position="1"/>
        <end position="326"/>
    </location>
</feature>
<dbReference type="InterPro" id="IPR010043">
    <property type="entry name" value="UTase/UR"/>
</dbReference>
<dbReference type="Gene3D" id="1.10.3090.10">
    <property type="entry name" value="cca-adding enzyme, domain 2"/>
    <property type="match status" value="1"/>
</dbReference>
<dbReference type="SUPFAM" id="SSF81301">
    <property type="entry name" value="Nucleotidyltransferase"/>
    <property type="match status" value="1"/>
</dbReference>
<sequence length="858" mass="98484">MSLISLNTPGTELRQQIAQFDQTLNESFHTDSIQSLMQKRADFFDQLLIALWQSSELEQSPLSLNAVGGYGQKRLHPQSDIDLAIVSDGKIPRDIEQKLSQFLTKLWDLGTDIGHSVRSVKEATKLAKTDITIATNLLDIRPLIGNQNHASTIKEAMFSDTIWTSEKFFHAKLAEQEQRHQKAKNTALYLEPNLKNNPGGMRDVQTIHWIAQKHFLIHNPKTIKSTGFLTSDETSELLESYDFVCRVRWALHSVVKRPQEILLFDYQSEVAKFMRFGSGDNSQQAIESLMGYLFRAMTRIRELNQMLSDSFEFDILKSQRPKPDCVIDDYFVVRNNLLEARYDEVFIDKRQVIRVFLLIAEHDDIKGIAPETLRLLRQTRRRLLGELSGYQGCREEFIKLLQHPNGLKTSLSLMHRYGILASYSSQWKQIEGQMQYDMHNAYTIDEHTFKAVQAIDSFSDRANKQSFIYNINQYIKDRNALILATLCHHIAGKQAVGDNQLNAIIAQEFAENHQIKNSTIKRIFWLVANQELLITTTQSQDITDPEVIKQLAKQVGSVDKLNALYVFTVADMIATNDEYWNEWHECQLKQLYLATRDALKQGIENIFEVRTLIRENKNDAKTQLSELAIDQLALQTLWSSLPNHFFSGNNVEEIVEISQKILNKTPENDTIFISENLSLSSTCLTVYTKDRPKLFVDIFNTLASAKLKVKDAQIMQTKDGMVLEIIKLLDNYNEPITEEFRIKQIVSRVEKAINSQKVTNNLTTPRFVKNFDNTTVVEFLKSSKKNKSLLKVNTLDDPSYMEEICAVFAERELTIHSAKISSLGESTENVFLVSKHDNEPFTDDEKQQLSVQLVHRTA</sequence>
<feature type="domain" description="ACT" evidence="7">
    <location>
        <begin position="789"/>
        <end position="858"/>
    </location>
</feature>
<dbReference type="EMBL" id="BSST01000001">
    <property type="protein sequence ID" value="GLX79439.1"/>
    <property type="molecule type" value="Genomic_DNA"/>
</dbReference>
<evidence type="ECO:0000256" key="6">
    <source>
        <dbReference type="HAMAP-Rule" id="MF_00277"/>
    </source>
</evidence>
<evidence type="ECO:0000256" key="4">
    <source>
        <dbReference type="ARBA" id="ARBA00022842"/>
    </source>
</evidence>
<dbReference type="PANTHER" id="PTHR47320:SF1">
    <property type="entry name" value="BIFUNCTIONAL URIDYLYLTRANSFERASE_URIDYLYL-REMOVING ENZYME"/>
    <property type="match status" value="1"/>
</dbReference>
<name>A0ABQ6GUT7_9GAMM</name>
<dbReference type="InterPro" id="IPR002912">
    <property type="entry name" value="ACT_dom"/>
</dbReference>
<evidence type="ECO:0000259" key="7">
    <source>
        <dbReference type="PROSITE" id="PS51671"/>
    </source>
</evidence>